<name>A0A832YYS7_9CREN</name>
<reference evidence="1" key="1">
    <citation type="journal article" date="2020" name="ISME J.">
        <title>Gammaproteobacteria mediating utilization of methyl-, sulfur- and petroleum organic compounds in deep ocean hydrothermal plumes.</title>
        <authorList>
            <person name="Zhou Z."/>
            <person name="Liu Y."/>
            <person name="Pan J."/>
            <person name="Cron B.R."/>
            <person name="Toner B.M."/>
            <person name="Anantharaman K."/>
            <person name="Breier J.A."/>
            <person name="Dick G.J."/>
            <person name="Li M."/>
        </authorList>
    </citation>
    <scope>NUCLEOTIDE SEQUENCE</scope>
    <source>
        <strain evidence="1">SZUA-1435</strain>
    </source>
</reference>
<dbReference type="Proteomes" id="UP000605805">
    <property type="component" value="Unassembled WGS sequence"/>
</dbReference>
<proteinExistence type="predicted"/>
<gene>
    <name evidence="1" type="ORF">EYH02_01580</name>
</gene>
<evidence type="ECO:0008006" key="3">
    <source>
        <dbReference type="Google" id="ProtNLM"/>
    </source>
</evidence>
<comment type="caution">
    <text evidence="1">The sequence shown here is derived from an EMBL/GenBank/DDBJ whole genome shotgun (WGS) entry which is preliminary data.</text>
</comment>
<sequence>MVLGRGVSKRKTLTIDRATANTIKDLANRHGLTISSYMKKLIDKVTKIEELGFFAPTALDDLYTIYTLAQFGFVPIPLEFVDRGIDGSKARSLGMKIGSILRELGIDVENVIETLCRLYRVTIPSGDKLIIVSTQESLKPLTELVKGIAIGGNLEVEESGGVFSIRVRRGVEKHII</sequence>
<evidence type="ECO:0000313" key="2">
    <source>
        <dbReference type="Proteomes" id="UP000605805"/>
    </source>
</evidence>
<evidence type="ECO:0000313" key="1">
    <source>
        <dbReference type="EMBL" id="HIP56751.1"/>
    </source>
</evidence>
<dbReference type="EMBL" id="DQTV01000036">
    <property type="protein sequence ID" value="HIP56751.1"/>
    <property type="molecule type" value="Genomic_DNA"/>
</dbReference>
<organism evidence="1 2">
    <name type="scientific">Ignisphaera aggregans</name>
    <dbReference type="NCBI Taxonomy" id="334771"/>
    <lineage>
        <taxon>Archaea</taxon>
        <taxon>Thermoproteota</taxon>
        <taxon>Thermoprotei</taxon>
        <taxon>Desulfurococcales</taxon>
        <taxon>Desulfurococcaceae</taxon>
        <taxon>Ignisphaera</taxon>
    </lineage>
</organism>
<dbReference type="AlphaFoldDB" id="A0A832YYS7"/>
<accession>A0A832YYS7</accession>
<protein>
    <recommendedName>
        <fullName evidence="3">CopG family transcriptional regulator</fullName>
    </recommendedName>
</protein>